<proteinExistence type="predicted"/>
<dbReference type="AlphaFoldDB" id="A0AAV2A3J5"/>
<evidence type="ECO:0000313" key="1">
    <source>
        <dbReference type="EMBL" id="CAL1271021.1"/>
    </source>
</evidence>
<name>A0AAV2A3J5_9ARAC</name>
<sequence length="77" mass="8503">MSEMYKGKYQLSPEGIKGMSRCFNNNHTDLLQCKKAANDLPGAFACASWSSQSDRCLMNPRMIIGISPQTHTAGILH</sequence>
<reference evidence="2 3" key="1">
    <citation type="submission" date="2024-04" db="EMBL/GenBank/DDBJ databases">
        <authorList>
            <person name="Rising A."/>
            <person name="Reimegard J."/>
            <person name="Sonavane S."/>
            <person name="Akerstrom W."/>
            <person name="Nylinder S."/>
            <person name="Hedman E."/>
            <person name="Kallberg Y."/>
        </authorList>
    </citation>
    <scope>NUCLEOTIDE SEQUENCE [LARGE SCALE GENOMIC DNA]</scope>
</reference>
<dbReference type="EMBL" id="CAXIEN010000052">
    <property type="protein sequence ID" value="CAL1271021.1"/>
    <property type="molecule type" value="Genomic_DNA"/>
</dbReference>
<keyword evidence="3" id="KW-1185">Reference proteome</keyword>
<accession>A0AAV2A3J5</accession>
<dbReference type="Proteomes" id="UP001497382">
    <property type="component" value="Unassembled WGS sequence"/>
</dbReference>
<dbReference type="EMBL" id="CAXIEN010000114">
    <property type="protein sequence ID" value="CAL1278615.1"/>
    <property type="molecule type" value="Genomic_DNA"/>
</dbReference>
<evidence type="ECO:0000313" key="3">
    <source>
        <dbReference type="Proteomes" id="UP001497382"/>
    </source>
</evidence>
<evidence type="ECO:0000313" key="2">
    <source>
        <dbReference type="EMBL" id="CAL1278615.1"/>
    </source>
</evidence>
<organism evidence="2 3">
    <name type="scientific">Larinioides sclopetarius</name>
    <dbReference type="NCBI Taxonomy" id="280406"/>
    <lineage>
        <taxon>Eukaryota</taxon>
        <taxon>Metazoa</taxon>
        <taxon>Ecdysozoa</taxon>
        <taxon>Arthropoda</taxon>
        <taxon>Chelicerata</taxon>
        <taxon>Arachnida</taxon>
        <taxon>Araneae</taxon>
        <taxon>Araneomorphae</taxon>
        <taxon>Entelegynae</taxon>
        <taxon>Araneoidea</taxon>
        <taxon>Araneidae</taxon>
        <taxon>Larinioides</taxon>
    </lineage>
</organism>
<comment type="caution">
    <text evidence="2">The sequence shown here is derived from an EMBL/GenBank/DDBJ whole genome shotgun (WGS) entry which is preliminary data.</text>
</comment>
<gene>
    <name evidence="1" type="ORF">LARSCL_LOCUS5612</name>
    <name evidence="2" type="ORF">LARSCL_LOCUS9888</name>
</gene>
<protein>
    <submittedName>
        <fullName evidence="2">Uncharacterized protein</fullName>
    </submittedName>
</protein>